<dbReference type="Proteomes" id="UP000197153">
    <property type="component" value="Chromosome 1"/>
</dbReference>
<protein>
    <submittedName>
        <fullName evidence="1">Twin-arginine translocation pathway signal protein</fullName>
    </submittedName>
</protein>
<accession>A0A248JP58</accession>
<dbReference type="EMBL" id="CP022110">
    <property type="protein sequence ID" value="ASG20291.1"/>
    <property type="molecule type" value="Genomic_DNA"/>
</dbReference>
<evidence type="ECO:0000313" key="1">
    <source>
        <dbReference type="EMBL" id="ASG20291.1"/>
    </source>
</evidence>
<reference evidence="1 2" key="1">
    <citation type="submission" date="2017-06" db="EMBL/GenBank/DDBJ databases">
        <title>Complete genome sequence of Nitrospirillum amazonense strain CBAmC, an endophytic nitrogen-fixing and plant growth-promoting bacterium, isolated from sugarcane.</title>
        <authorList>
            <person name="Schwab S."/>
            <person name="dos Santos Teixeira K.R."/>
            <person name="Simoes Araujo J.L."/>
            <person name="Soares Vidal M."/>
            <person name="Borges de Freitas H.R."/>
            <person name="Rivello Crivelaro A.L."/>
            <person name="Bueno de Camargo Nunes A."/>
            <person name="dos Santos C.M."/>
            <person name="Palmeira da Silva Rosa D."/>
            <person name="da Silva Padilha D."/>
            <person name="da Silva E."/>
            <person name="Araujo Terra L."/>
            <person name="Soares Mendes V."/>
            <person name="Farinelli L."/>
            <person name="Magalhaes Cruz L."/>
            <person name="Baldani J.I."/>
        </authorList>
    </citation>
    <scope>NUCLEOTIDE SEQUENCE [LARGE SCALE GENOMIC DNA]</scope>
    <source>
        <strain evidence="1 2">CBAmC</strain>
    </source>
</reference>
<proteinExistence type="predicted"/>
<dbReference type="RefSeq" id="WP_088871177.1">
    <property type="nucleotide sequence ID" value="NZ_CP022110.1"/>
</dbReference>
<organism evidence="1 2">
    <name type="scientific">Nitrospirillum viridazoti CBAmc</name>
    <dbReference type="NCBI Taxonomy" id="1441467"/>
    <lineage>
        <taxon>Bacteria</taxon>
        <taxon>Pseudomonadati</taxon>
        <taxon>Pseudomonadota</taxon>
        <taxon>Alphaproteobacteria</taxon>
        <taxon>Rhodospirillales</taxon>
        <taxon>Azospirillaceae</taxon>
        <taxon>Nitrospirillum</taxon>
        <taxon>Nitrospirillum viridazoti</taxon>
    </lineage>
</organism>
<dbReference type="PROSITE" id="PS51318">
    <property type="entry name" value="TAT"/>
    <property type="match status" value="1"/>
</dbReference>
<gene>
    <name evidence="1" type="ORF">Y958_05260</name>
</gene>
<dbReference type="KEGG" id="nao:Y958_05260"/>
<sequence length="197" mass="21261">MSDRDSMGRASTDPSRRHLLTIFPIVAAAMASTWAPAAIALTKADLDRDADLALRRLCKASPAADTLSRKARSVLIFPSMLKTAKPGGQMRGEGILKRGTLVEGYYESEASSRQSPVPAYGYVVFLMTAKAETYAYDGKGWEFGIGPTPVVVNEDTAPSPSVDPADDAYAFVFDRHGATVRVGIEGTRIYKTGWQPN</sequence>
<name>A0A248JP58_9PROT</name>
<keyword evidence="2" id="KW-1185">Reference proteome</keyword>
<evidence type="ECO:0000313" key="2">
    <source>
        <dbReference type="Proteomes" id="UP000197153"/>
    </source>
</evidence>
<dbReference type="AlphaFoldDB" id="A0A248JP58"/>
<dbReference type="InterPro" id="IPR006311">
    <property type="entry name" value="TAT_signal"/>
</dbReference>